<feature type="compositionally biased region" description="Low complexity" evidence="1">
    <location>
        <begin position="24"/>
        <end position="33"/>
    </location>
</feature>
<proteinExistence type="predicted"/>
<organism evidence="2 3">
    <name type="scientific">Hypholoma sublateritium (strain FD-334 SS-4)</name>
    <dbReference type="NCBI Taxonomy" id="945553"/>
    <lineage>
        <taxon>Eukaryota</taxon>
        <taxon>Fungi</taxon>
        <taxon>Dikarya</taxon>
        <taxon>Basidiomycota</taxon>
        <taxon>Agaricomycotina</taxon>
        <taxon>Agaricomycetes</taxon>
        <taxon>Agaricomycetidae</taxon>
        <taxon>Agaricales</taxon>
        <taxon>Agaricineae</taxon>
        <taxon>Strophariaceae</taxon>
        <taxon>Hypholoma</taxon>
    </lineage>
</organism>
<accession>A0A0D2PKZ4</accession>
<dbReference type="EMBL" id="KN817565">
    <property type="protein sequence ID" value="KJA20600.1"/>
    <property type="molecule type" value="Genomic_DNA"/>
</dbReference>
<keyword evidence="3" id="KW-1185">Reference proteome</keyword>
<name>A0A0D2PKZ4_HYPSF</name>
<feature type="compositionally biased region" description="Basic residues" evidence="1">
    <location>
        <begin position="1"/>
        <end position="10"/>
    </location>
</feature>
<dbReference type="Proteomes" id="UP000054270">
    <property type="component" value="Unassembled WGS sequence"/>
</dbReference>
<reference evidence="3" key="1">
    <citation type="submission" date="2014-04" db="EMBL/GenBank/DDBJ databases">
        <title>Evolutionary Origins and Diversification of the Mycorrhizal Mutualists.</title>
        <authorList>
            <consortium name="DOE Joint Genome Institute"/>
            <consortium name="Mycorrhizal Genomics Consortium"/>
            <person name="Kohler A."/>
            <person name="Kuo A."/>
            <person name="Nagy L.G."/>
            <person name="Floudas D."/>
            <person name="Copeland A."/>
            <person name="Barry K.W."/>
            <person name="Cichocki N."/>
            <person name="Veneault-Fourrey C."/>
            <person name="LaButti K."/>
            <person name="Lindquist E.A."/>
            <person name="Lipzen A."/>
            <person name="Lundell T."/>
            <person name="Morin E."/>
            <person name="Murat C."/>
            <person name="Riley R."/>
            <person name="Ohm R."/>
            <person name="Sun H."/>
            <person name="Tunlid A."/>
            <person name="Henrissat B."/>
            <person name="Grigoriev I.V."/>
            <person name="Hibbett D.S."/>
            <person name="Martin F."/>
        </authorList>
    </citation>
    <scope>NUCLEOTIDE SEQUENCE [LARGE SCALE GENOMIC DNA]</scope>
    <source>
        <strain evidence="3">FD-334 SS-4</strain>
    </source>
</reference>
<protein>
    <submittedName>
        <fullName evidence="2">Uncharacterized protein</fullName>
    </submittedName>
</protein>
<feature type="compositionally biased region" description="Low complexity" evidence="1">
    <location>
        <begin position="40"/>
        <end position="66"/>
    </location>
</feature>
<dbReference type="AlphaFoldDB" id="A0A0D2PKZ4"/>
<evidence type="ECO:0000313" key="2">
    <source>
        <dbReference type="EMBL" id="KJA20600.1"/>
    </source>
</evidence>
<gene>
    <name evidence="2" type="ORF">HYPSUDRAFT_203584</name>
</gene>
<sequence length="454" mass="50177">MTNKKSRAYGRKNNANSQSKNRPAASTTEAAVTDTDDDGAPSQAAGPAAGLSTATTTLLLTSNPSPGFQPGPQGASPAQGIPPLQQQSTLSANDMATMITALHRNNEEKAAVIEGHIIEIKEHQNTIDNQIKTISTQEARFLQIEAHIKHLQLALSTNKEVGDTKNKTLKREVSQQHVKISQLIKESERAAVQTNILEQKVSRQKTKISNMGKNHYTTKTELESHIKGYKDTILLLEVRIETQHEEIQNLKLYSFGENPSLSLVRIKCRAVIDRGLGIIYEAVTGLKPDKSHHQVKRWIAVSLNPSSYRSLAILTDSERAHLDSTRYQACCRLLAQRSKISLPEYVQLIRSGTLRFLTQSSINLRNHANENAHELVEPQIANLRQCLDRAKKDNVIDTICSSEDLSGIEGTMAFIESSHPKPPSVASSSTTKTTVELKITTETSTMIHHKTSEY</sequence>
<evidence type="ECO:0000256" key="1">
    <source>
        <dbReference type="SAM" id="MobiDB-lite"/>
    </source>
</evidence>
<evidence type="ECO:0000313" key="3">
    <source>
        <dbReference type="Proteomes" id="UP000054270"/>
    </source>
</evidence>
<feature type="region of interest" description="Disordered" evidence="1">
    <location>
        <begin position="1"/>
        <end position="85"/>
    </location>
</feature>